<comment type="caution">
    <text evidence="4">The sequence shown here is derived from an EMBL/GenBank/DDBJ whole genome shotgun (WGS) entry which is preliminary data.</text>
</comment>
<dbReference type="InterPro" id="IPR009057">
    <property type="entry name" value="Homeodomain-like_sf"/>
</dbReference>
<accession>A0A7X0C218</accession>
<proteinExistence type="predicted"/>
<sequence length="195" mass="20825">MTEAVTRRQQLTDAAISTLAQAGMRGLTHRAVDEIAGVPSGSCSYYFRTRQALLQAAVERLAELDGLEHAERLALTASTDIAQIADSAAGLIEQWIVAGRERMLARYELSLEAIRRPELRTVLVTVGKRHQDLAVKMLVAAGAPDPAAQAPVFVALLDGLIFGHIAGTGGLSLTPGELRQTLIDLLHALTQPTPS</sequence>
<gene>
    <name evidence="4" type="ORF">FHU36_003625</name>
</gene>
<reference evidence="4 5" key="1">
    <citation type="submission" date="2020-08" db="EMBL/GenBank/DDBJ databases">
        <title>Sequencing the genomes of 1000 actinobacteria strains.</title>
        <authorList>
            <person name="Klenk H.-P."/>
        </authorList>
    </citation>
    <scope>NUCLEOTIDE SEQUENCE [LARGE SCALE GENOMIC DNA]</scope>
    <source>
        <strain evidence="4 5">DSM 45913</strain>
    </source>
</reference>
<dbReference type="Gene3D" id="1.10.357.10">
    <property type="entry name" value="Tetracycline Repressor, domain 2"/>
    <property type="match status" value="1"/>
</dbReference>
<dbReference type="Pfam" id="PF00440">
    <property type="entry name" value="TetR_N"/>
    <property type="match status" value="1"/>
</dbReference>
<evidence type="ECO:0000256" key="2">
    <source>
        <dbReference type="PROSITE-ProRule" id="PRU00335"/>
    </source>
</evidence>
<evidence type="ECO:0000313" key="4">
    <source>
        <dbReference type="EMBL" id="MBB6347080.1"/>
    </source>
</evidence>
<evidence type="ECO:0000259" key="3">
    <source>
        <dbReference type="PROSITE" id="PS50977"/>
    </source>
</evidence>
<dbReference type="AlphaFoldDB" id="A0A7X0C218"/>
<dbReference type="EMBL" id="JACHJB010000002">
    <property type="protein sequence ID" value="MBB6347080.1"/>
    <property type="molecule type" value="Genomic_DNA"/>
</dbReference>
<dbReference type="Pfam" id="PF17940">
    <property type="entry name" value="TetR_C_31"/>
    <property type="match status" value="1"/>
</dbReference>
<dbReference type="SUPFAM" id="SSF46689">
    <property type="entry name" value="Homeodomain-like"/>
    <property type="match status" value="1"/>
</dbReference>
<dbReference type="SUPFAM" id="SSF48498">
    <property type="entry name" value="Tetracyclin repressor-like, C-terminal domain"/>
    <property type="match status" value="1"/>
</dbReference>
<evidence type="ECO:0000256" key="1">
    <source>
        <dbReference type="ARBA" id="ARBA00023125"/>
    </source>
</evidence>
<feature type="domain" description="HTH tetR-type" evidence="3">
    <location>
        <begin position="5"/>
        <end position="65"/>
    </location>
</feature>
<dbReference type="InterPro" id="IPR036271">
    <property type="entry name" value="Tet_transcr_reg_TetR-rel_C_sf"/>
</dbReference>
<dbReference type="RefSeq" id="WP_185085092.1">
    <property type="nucleotide sequence ID" value="NZ_JACHJB010000002.1"/>
</dbReference>
<keyword evidence="5" id="KW-1185">Reference proteome</keyword>
<name>A0A7X0C218_9ACTN</name>
<evidence type="ECO:0000313" key="5">
    <source>
        <dbReference type="Proteomes" id="UP000583800"/>
    </source>
</evidence>
<feature type="DNA-binding region" description="H-T-H motif" evidence="2">
    <location>
        <begin position="28"/>
        <end position="47"/>
    </location>
</feature>
<dbReference type="Proteomes" id="UP000583800">
    <property type="component" value="Unassembled WGS sequence"/>
</dbReference>
<protein>
    <submittedName>
        <fullName evidence="4">DNA-binding transcriptional regulator YbjK</fullName>
    </submittedName>
</protein>
<dbReference type="PROSITE" id="PS50977">
    <property type="entry name" value="HTH_TETR_2"/>
    <property type="match status" value="1"/>
</dbReference>
<keyword evidence="1 2" id="KW-0238">DNA-binding</keyword>
<organism evidence="4 5">
    <name type="scientific">Nonomuraea muscovyensis</name>
    <dbReference type="NCBI Taxonomy" id="1124761"/>
    <lineage>
        <taxon>Bacteria</taxon>
        <taxon>Bacillati</taxon>
        <taxon>Actinomycetota</taxon>
        <taxon>Actinomycetes</taxon>
        <taxon>Streptosporangiales</taxon>
        <taxon>Streptosporangiaceae</taxon>
        <taxon>Nonomuraea</taxon>
    </lineage>
</organism>
<dbReference type="InterPro" id="IPR041583">
    <property type="entry name" value="TetR_C_31"/>
</dbReference>
<dbReference type="GO" id="GO:0003677">
    <property type="term" value="F:DNA binding"/>
    <property type="evidence" value="ECO:0007669"/>
    <property type="project" value="UniProtKB-UniRule"/>
</dbReference>
<dbReference type="InterPro" id="IPR001647">
    <property type="entry name" value="HTH_TetR"/>
</dbReference>